<dbReference type="EMBL" id="JAFBXF010000003">
    <property type="protein sequence ID" value="MBM2416419.1"/>
    <property type="molecule type" value="Genomic_DNA"/>
</dbReference>
<evidence type="ECO:0000313" key="7">
    <source>
        <dbReference type="Proteomes" id="UP000809440"/>
    </source>
</evidence>
<dbReference type="RefSeq" id="WP_171046175.1">
    <property type="nucleotide sequence ID" value="NZ_JAFBWU010000003.1"/>
</dbReference>
<protein>
    <submittedName>
        <fullName evidence="4">Glycosyltransferase family 2 protein</fullName>
    </submittedName>
</protein>
<dbReference type="PANTHER" id="PTHR21461">
    <property type="entry name" value="GLYCOSYLTRANSFERASE FAMILY 92 PROTEIN"/>
    <property type="match status" value="1"/>
</dbReference>
<comment type="subcellular location">
    <subcellularLocation>
        <location evidence="1">Membrane</location>
        <topology evidence="1">Single-pass membrane protein</topology>
    </subcellularLocation>
</comment>
<dbReference type="GO" id="GO:0016020">
    <property type="term" value="C:membrane"/>
    <property type="evidence" value="ECO:0007669"/>
    <property type="project" value="UniProtKB-SubCell"/>
</dbReference>
<dbReference type="Proteomes" id="UP000755667">
    <property type="component" value="Unassembled WGS sequence"/>
</dbReference>
<evidence type="ECO:0000256" key="3">
    <source>
        <dbReference type="ARBA" id="ARBA00022989"/>
    </source>
</evidence>
<evidence type="ECO:0000313" key="5">
    <source>
        <dbReference type="EMBL" id="MBM2416419.1"/>
    </source>
</evidence>
<organism evidence="4 6">
    <name type="scientific">Marivita cryptomonadis</name>
    <dbReference type="NCBI Taxonomy" id="505252"/>
    <lineage>
        <taxon>Bacteria</taxon>
        <taxon>Pseudomonadati</taxon>
        <taxon>Pseudomonadota</taxon>
        <taxon>Alphaproteobacteria</taxon>
        <taxon>Rhodobacterales</taxon>
        <taxon>Roseobacteraceae</taxon>
        <taxon>Marivita</taxon>
    </lineage>
</organism>
<dbReference type="PANTHER" id="PTHR21461:SF69">
    <property type="entry name" value="GLYCOSYLTRANSFERASE FAMILY 92 PROTEIN"/>
    <property type="match status" value="1"/>
</dbReference>
<dbReference type="InterPro" id="IPR029044">
    <property type="entry name" value="Nucleotide-diphossugar_trans"/>
</dbReference>
<accession>A0A9Q2NXZ4</accession>
<comment type="caution">
    <text evidence="4">The sequence shown here is derived from an EMBL/GenBank/DDBJ whole genome shotgun (WGS) entry which is preliminary data.</text>
</comment>
<evidence type="ECO:0000313" key="4">
    <source>
        <dbReference type="EMBL" id="MBM2411751.1"/>
    </source>
</evidence>
<name>A0A9Q2NXZ4_9RHOB</name>
<evidence type="ECO:0000313" key="6">
    <source>
        <dbReference type="Proteomes" id="UP000755667"/>
    </source>
</evidence>
<reference evidence="4 7" key="1">
    <citation type="submission" date="2021-01" db="EMBL/GenBank/DDBJ databases">
        <title>Diatom-associated Roseobacters Show Island Model of Population Structure.</title>
        <authorList>
            <person name="Qu L."/>
            <person name="Feng X."/>
            <person name="Chen Y."/>
            <person name="Li L."/>
            <person name="Wang X."/>
            <person name="Hu Z."/>
            <person name="Wang H."/>
            <person name="Luo H."/>
        </authorList>
    </citation>
    <scope>NUCLEOTIDE SEQUENCE</scope>
    <source>
        <strain evidence="5 7">CC28-63</strain>
        <strain evidence="4">CC28-69</strain>
    </source>
</reference>
<dbReference type="Proteomes" id="UP000809440">
    <property type="component" value="Unassembled WGS sequence"/>
</dbReference>
<evidence type="ECO:0000256" key="2">
    <source>
        <dbReference type="ARBA" id="ARBA00022692"/>
    </source>
</evidence>
<gene>
    <name evidence="4" type="ORF">JQX41_05520</name>
    <name evidence="5" type="ORF">JQX48_05525</name>
</gene>
<dbReference type="SUPFAM" id="SSF53448">
    <property type="entry name" value="Nucleotide-diphospho-sugar transferases"/>
    <property type="match status" value="1"/>
</dbReference>
<dbReference type="GO" id="GO:0005737">
    <property type="term" value="C:cytoplasm"/>
    <property type="evidence" value="ECO:0007669"/>
    <property type="project" value="TreeGrafter"/>
</dbReference>
<keyword evidence="3" id="KW-1133">Transmembrane helix</keyword>
<keyword evidence="7" id="KW-1185">Reference proteome</keyword>
<dbReference type="Pfam" id="PF13704">
    <property type="entry name" value="Glyco_tranf_2_4"/>
    <property type="match status" value="1"/>
</dbReference>
<dbReference type="EMBL" id="JAFBXE010000003">
    <property type="protein sequence ID" value="MBM2411751.1"/>
    <property type="molecule type" value="Genomic_DNA"/>
</dbReference>
<keyword evidence="2" id="KW-0812">Transmembrane</keyword>
<dbReference type="AlphaFoldDB" id="A0A9Q2NXZ4"/>
<proteinExistence type="predicted"/>
<evidence type="ECO:0000256" key="1">
    <source>
        <dbReference type="ARBA" id="ARBA00004167"/>
    </source>
</evidence>
<keyword evidence="3" id="KW-0472">Membrane</keyword>
<dbReference type="GO" id="GO:0016757">
    <property type="term" value="F:glycosyltransferase activity"/>
    <property type="evidence" value="ECO:0007669"/>
    <property type="project" value="TreeGrafter"/>
</dbReference>
<sequence length="324" mass="36460">MPTSGLVSCMRNEAPFLLEWVAYHSLLGFDRIFVYTNACTDGTDLMLERLQQMGVLTHLHNPMSKGLGPQESAMQHFLSLDDVQQLDWVLHIDADEFLNVQAGQGRIADLLAVAGSADVMALMWRPFGNNGLTRWTGGSVLDTFTATQARPRAPNAQHKSLFRPRSFGAAIDHMPKEPLSGDVCLVNSAGVTCDPRALFSRHQARYRMPVENLSWDNAYINHYAIRSDDIFLMKNVRGDGMGRVSEKYFLNSKFYRRQNKNGGQDTSILRHRDALNARMTEFMADPVLDFLQTQALSAFIRTRDRVLTPERIAEWTAPEPVAQG</sequence>